<proteinExistence type="predicted"/>
<protein>
    <recommendedName>
        <fullName evidence="5">Rhamnogalacturonan I lyase beta-sheet domain-containing protein</fullName>
    </recommendedName>
</protein>
<dbReference type="EMBL" id="JACHXK010000001">
    <property type="protein sequence ID" value="MBB3108156.1"/>
    <property type="molecule type" value="Genomic_DNA"/>
</dbReference>
<dbReference type="InterPro" id="IPR041624">
    <property type="entry name" value="RGI_lyase"/>
</dbReference>
<dbReference type="SUPFAM" id="SSF69318">
    <property type="entry name" value="Integrin alpha N-terminal domain"/>
    <property type="match status" value="1"/>
</dbReference>
<reference evidence="3 4" key="1">
    <citation type="submission" date="2020-08" db="EMBL/GenBank/DDBJ databases">
        <title>Genomic Encyclopedia of Type Strains, Phase III (KMG-III): the genomes of soil and plant-associated and newly described type strains.</title>
        <authorList>
            <person name="Whitman W."/>
        </authorList>
    </citation>
    <scope>NUCLEOTIDE SEQUENCE [LARGE SCALE GENOMIC DNA]</scope>
    <source>
        <strain evidence="3 4">CECT 5862</strain>
    </source>
</reference>
<dbReference type="PANTHER" id="PTHR43118">
    <property type="entry name" value="RHAMNOGALACTURONAN LYASE (EUROFUNG)"/>
    <property type="match status" value="1"/>
</dbReference>
<dbReference type="RefSeq" id="WP_221401164.1">
    <property type="nucleotide sequence ID" value="NZ_JACHXK010000001.1"/>
</dbReference>
<dbReference type="Gene3D" id="2.60.40.10">
    <property type="entry name" value="Immunoglobulins"/>
    <property type="match status" value="1"/>
</dbReference>
<comment type="caution">
    <text evidence="3">The sequence shown here is derived from an EMBL/GenBank/DDBJ whole genome shotgun (WGS) entry which is preliminary data.</text>
</comment>
<dbReference type="PANTHER" id="PTHR43118:SF1">
    <property type="entry name" value="RHAMNOGALACTURONAN LYASE (EUROFUNG)"/>
    <property type="match status" value="1"/>
</dbReference>
<evidence type="ECO:0000313" key="3">
    <source>
        <dbReference type="EMBL" id="MBB3108156.1"/>
    </source>
</evidence>
<organism evidence="3 4">
    <name type="scientific">Paenibacillus phyllosphaerae</name>
    <dbReference type="NCBI Taxonomy" id="274593"/>
    <lineage>
        <taxon>Bacteria</taxon>
        <taxon>Bacillati</taxon>
        <taxon>Bacillota</taxon>
        <taxon>Bacilli</taxon>
        <taxon>Bacillales</taxon>
        <taxon>Paenibacillaceae</taxon>
        <taxon>Paenibacillus</taxon>
    </lineage>
</organism>
<dbReference type="InterPro" id="IPR013783">
    <property type="entry name" value="Ig-like_fold"/>
</dbReference>
<feature type="domain" description="Rhamnogalacturonan lyase family 11 C-terminal" evidence="2">
    <location>
        <begin position="149"/>
        <end position="600"/>
    </location>
</feature>
<gene>
    <name evidence="3" type="ORF">FHS18_000184</name>
</gene>
<evidence type="ECO:0000259" key="2">
    <source>
        <dbReference type="Pfam" id="PF21348"/>
    </source>
</evidence>
<accession>A0A7W5AU30</accession>
<evidence type="ECO:0000259" key="1">
    <source>
        <dbReference type="Pfam" id="PF18370"/>
    </source>
</evidence>
<dbReference type="AlphaFoldDB" id="A0A7W5AU30"/>
<dbReference type="Pfam" id="PF18370">
    <property type="entry name" value="RGI_lyase"/>
    <property type="match status" value="1"/>
</dbReference>
<dbReference type="InterPro" id="IPR049366">
    <property type="entry name" value="RGL11_C"/>
</dbReference>
<keyword evidence="4" id="KW-1185">Reference proteome</keyword>
<evidence type="ECO:0000313" key="4">
    <source>
        <dbReference type="Proteomes" id="UP000570361"/>
    </source>
</evidence>
<dbReference type="InterPro" id="IPR028994">
    <property type="entry name" value="Integrin_alpha_N"/>
</dbReference>
<dbReference type="Proteomes" id="UP000570361">
    <property type="component" value="Unassembled WGS sequence"/>
</dbReference>
<name>A0A7W5AU30_9BACL</name>
<sequence>MKSKFVSILSLMVVFASILSTWLPIQTASAATGPRIMENLGRGVVAVRNGSDVFISWRLLALDSTGIGFNVYRSTAGGTAVKLNSSVLTAGTNYTDSAADLTKDNAYYVKPVINGTEQAASAAYTLVANSASEPAFVVPIKSGGEIGNVWVGDFDGDHEYDFLLSRNRTTTQTLEAYKRDGTFLWSINLGPNSTNQNNISPGSTAIDVGMWDGVTVYDLDGNGKAEVVLRIANGVTFGDGQVWSTSNSDDKQWLAVLDGMTGKLRHYKALPDDYLSTGPLALQLGIGYLNGTTPSIVAFMKNRNADKSFNLVIAAYRYTGNNLTMEWKWLRGEQDTHDGHQMRIVDLDSDGKDEIAEIGFVLNGDGTLRYSLYNQNIFHGDRFYIGKFDPNSSNFQGYGIQQDNTTGLLEYYYDAATGAMIWQHTTTPPAGDVGRGDVGDIDPRYAGYETWSFSGIYNGPSNTQLTTAAESPWPAFRLWWDGDLLSESLNETKFEKWNYTTNTVSRLLTAYKYHNAVLNWRNAPVFYGDIAGDWREEVILPSYTDYSKLIVFTTNIPTTTRLYTLAQNPAYRNSMTIKGYAQSHLTDYYLGEGMSTPPRPNIYLAP</sequence>
<feature type="domain" description="Rhamnogalacturonan I lyase beta-sheet" evidence="1">
    <location>
        <begin position="36"/>
        <end position="124"/>
    </location>
</feature>
<evidence type="ECO:0008006" key="5">
    <source>
        <dbReference type="Google" id="ProtNLM"/>
    </source>
</evidence>
<dbReference type="Pfam" id="PF21348">
    <property type="entry name" value="RGL11_C"/>
    <property type="match status" value="1"/>
</dbReference>
<dbReference type="InterPro" id="IPR034641">
    <property type="entry name" value="RGL11"/>
</dbReference>